<name>A0ABQ5I523_9ASTR</name>
<evidence type="ECO:0000313" key="2">
    <source>
        <dbReference type="Proteomes" id="UP001151760"/>
    </source>
</evidence>
<evidence type="ECO:0008006" key="3">
    <source>
        <dbReference type="Google" id="ProtNLM"/>
    </source>
</evidence>
<sequence>MESIRRNFFNGVDIAEKKMSLISWKKVLASKKNGGLGVSSFFAMNRALLFKWVWRYISNGSSLWSCFITAIHGSHRALISPLSRSKRSPWNVIVRELTSFWEDVWLGDSPLKHTYLRLYFLELNKHASVASKLSNNSITDSFRRLSRGEVEEEQLALLNSKTSTVSLSNLCDRWIWRLDSLGLFSVKSARKFIDEAFLPKSDTPYSIG</sequence>
<comment type="caution">
    <text evidence="1">The sequence shown here is derived from an EMBL/GenBank/DDBJ whole genome shotgun (WGS) entry which is preliminary data.</text>
</comment>
<reference evidence="1" key="2">
    <citation type="submission" date="2022-01" db="EMBL/GenBank/DDBJ databases">
        <authorList>
            <person name="Yamashiro T."/>
            <person name="Shiraishi A."/>
            <person name="Satake H."/>
            <person name="Nakayama K."/>
        </authorList>
    </citation>
    <scope>NUCLEOTIDE SEQUENCE</scope>
</reference>
<dbReference type="Proteomes" id="UP001151760">
    <property type="component" value="Unassembled WGS sequence"/>
</dbReference>
<dbReference type="PANTHER" id="PTHR36617:SF15">
    <property type="entry name" value="REVERSE TRANSCRIPTASE ZINC-BINDING DOMAIN-CONTAINING PROTEIN"/>
    <property type="match status" value="1"/>
</dbReference>
<dbReference type="PANTHER" id="PTHR36617">
    <property type="entry name" value="PROTEIN, PUTATIVE-RELATED"/>
    <property type="match status" value="1"/>
</dbReference>
<reference evidence="1" key="1">
    <citation type="journal article" date="2022" name="Int. J. Mol. Sci.">
        <title>Draft Genome of Tanacetum Coccineum: Genomic Comparison of Closely Related Tanacetum-Family Plants.</title>
        <authorList>
            <person name="Yamashiro T."/>
            <person name="Shiraishi A."/>
            <person name="Nakayama K."/>
            <person name="Satake H."/>
        </authorList>
    </citation>
    <scope>NUCLEOTIDE SEQUENCE</scope>
</reference>
<protein>
    <recommendedName>
        <fullName evidence="3">RNA-directed DNA polymerase, eukaryota, reverse transcriptase zinc-binding domain protein</fullName>
    </recommendedName>
</protein>
<accession>A0ABQ5I523</accession>
<keyword evidence="2" id="KW-1185">Reference proteome</keyword>
<organism evidence="1 2">
    <name type="scientific">Tanacetum coccineum</name>
    <dbReference type="NCBI Taxonomy" id="301880"/>
    <lineage>
        <taxon>Eukaryota</taxon>
        <taxon>Viridiplantae</taxon>
        <taxon>Streptophyta</taxon>
        <taxon>Embryophyta</taxon>
        <taxon>Tracheophyta</taxon>
        <taxon>Spermatophyta</taxon>
        <taxon>Magnoliopsida</taxon>
        <taxon>eudicotyledons</taxon>
        <taxon>Gunneridae</taxon>
        <taxon>Pentapetalae</taxon>
        <taxon>asterids</taxon>
        <taxon>campanulids</taxon>
        <taxon>Asterales</taxon>
        <taxon>Asteraceae</taxon>
        <taxon>Asteroideae</taxon>
        <taxon>Anthemideae</taxon>
        <taxon>Anthemidinae</taxon>
        <taxon>Tanacetum</taxon>
    </lineage>
</organism>
<gene>
    <name evidence="1" type="ORF">Tco_1090165</name>
</gene>
<evidence type="ECO:0000313" key="1">
    <source>
        <dbReference type="EMBL" id="GJT94647.1"/>
    </source>
</evidence>
<proteinExistence type="predicted"/>
<dbReference type="EMBL" id="BQNB010020316">
    <property type="protein sequence ID" value="GJT94647.1"/>
    <property type="molecule type" value="Genomic_DNA"/>
</dbReference>